<evidence type="ECO:0000256" key="3">
    <source>
        <dbReference type="ARBA" id="ARBA00023163"/>
    </source>
</evidence>
<dbReference type="InterPro" id="IPR011991">
    <property type="entry name" value="ArsR-like_HTH"/>
</dbReference>
<dbReference type="SMART" id="SM00418">
    <property type="entry name" value="HTH_ARSR"/>
    <property type="match status" value="1"/>
</dbReference>
<keyword evidence="6" id="KW-1185">Reference proteome</keyword>
<dbReference type="Proteomes" id="UP000314251">
    <property type="component" value="Unassembled WGS sequence"/>
</dbReference>
<evidence type="ECO:0000313" key="6">
    <source>
        <dbReference type="Proteomes" id="UP000314251"/>
    </source>
</evidence>
<dbReference type="InterPro" id="IPR051011">
    <property type="entry name" value="Metal_resp_trans_reg"/>
</dbReference>
<dbReference type="PANTHER" id="PTHR43132">
    <property type="entry name" value="ARSENICAL RESISTANCE OPERON REPRESSOR ARSR-RELATED"/>
    <property type="match status" value="1"/>
</dbReference>
<keyword evidence="3" id="KW-0804">Transcription</keyword>
<dbReference type="SUPFAM" id="SSF46785">
    <property type="entry name" value="Winged helix' DNA-binding domain"/>
    <property type="match status" value="1"/>
</dbReference>
<sequence length="321" mass="35003">MGDWVLAADVVARGRFRTSPLAETVAALLGLAGHGAQPGCEGWLTRHRPAFLRWLAADPVAGHFVATLGRAWLPDFLAAPPEPDDRSFEDEWRRVRAIPAELAWADIAHGGPPPPALRVPELTDRIAALVRWVWTETVLPDWPRRRRVLEADIVSRSQALAAGGWAEAVGTLRPGMRWLGDGRLRINGYPNPPRTLAGAELLFVPTTVAARGWVGWSEPHRYAVVYPCAGLLAEPEPRPEPTALDRLLGGNRATILRALATPRAPSQLVELTGCPLGSVGGHLRVLREAGLVRRRRAGRLVLYYRTALGERLTTAGPDDGR</sequence>
<gene>
    <name evidence="5" type="ORF">FH607_017930</name>
</gene>
<evidence type="ECO:0000256" key="1">
    <source>
        <dbReference type="ARBA" id="ARBA00023015"/>
    </source>
</evidence>
<evidence type="ECO:0000313" key="5">
    <source>
        <dbReference type="EMBL" id="KAB8163817.1"/>
    </source>
</evidence>
<name>A0A5N6A4U4_9ACTN</name>
<keyword evidence="2" id="KW-0238">DNA-binding</keyword>
<organism evidence="5 6">
    <name type="scientific">Streptomyces mimosae</name>
    <dbReference type="NCBI Taxonomy" id="2586635"/>
    <lineage>
        <taxon>Bacteria</taxon>
        <taxon>Bacillati</taxon>
        <taxon>Actinomycetota</taxon>
        <taxon>Actinomycetes</taxon>
        <taxon>Kitasatosporales</taxon>
        <taxon>Streptomycetaceae</taxon>
        <taxon>Streptomyces</taxon>
    </lineage>
</organism>
<dbReference type="GO" id="GO:0003677">
    <property type="term" value="F:DNA binding"/>
    <property type="evidence" value="ECO:0007669"/>
    <property type="project" value="UniProtKB-KW"/>
</dbReference>
<protein>
    <submittedName>
        <fullName evidence="5">Helix-turn-helix domain-containing protein</fullName>
    </submittedName>
</protein>
<dbReference type="OrthoDB" id="3460651at2"/>
<dbReference type="Gene3D" id="1.10.10.10">
    <property type="entry name" value="Winged helix-like DNA-binding domain superfamily/Winged helix DNA-binding domain"/>
    <property type="match status" value="1"/>
</dbReference>
<evidence type="ECO:0000259" key="4">
    <source>
        <dbReference type="SMART" id="SM00418"/>
    </source>
</evidence>
<dbReference type="CDD" id="cd00090">
    <property type="entry name" value="HTH_ARSR"/>
    <property type="match status" value="1"/>
</dbReference>
<proteinExistence type="predicted"/>
<feature type="domain" description="HTH arsR-type" evidence="4">
    <location>
        <begin position="242"/>
        <end position="317"/>
    </location>
</feature>
<dbReference type="Pfam" id="PF12840">
    <property type="entry name" value="HTH_20"/>
    <property type="match status" value="1"/>
</dbReference>
<reference evidence="5" key="1">
    <citation type="submission" date="2019-10" db="EMBL/GenBank/DDBJ databases">
        <title>Nonomuraea sp. nov., isolated from Phyllanthus amarus.</title>
        <authorList>
            <person name="Klykleung N."/>
            <person name="Tanasupawat S."/>
        </authorList>
    </citation>
    <scope>NUCLEOTIDE SEQUENCE [LARGE SCALE GENOMIC DNA]</scope>
    <source>
        <strain evidence="5">3MP-10</strain>
    </source>
</reference>
<keyword evidence="1" id="KW-0805">Transcription regulation</keyword>
<dbReference type="InterPro" id="IPR036390">
    <property type="entry name" value="WH_DNA-bd_sf"/>
</dbReference>
<evidence type="ECO:0000256" key="2">
    <source>
        <dbReference type="ARBA" id="ARBA00023125"/>
    </source>
</evidence>
<dbReference type="RefSeq" id="WP_139669745.1">
    <property type="nucleotide sequence ID" value="NZ_VDLY02000011.1"/>
</dbReference>
<comment type="caution">
    <text evidence="5">The sequence shown here is derived from an EMBL/GenBank/DDBJ whole genome shotgun (WGS) entry which is preliminary data.</text>
</comment>
<dbReference type="PANTHER" id="PTHR43132:SF6">
    <property type="entry name" value="HTH-TYPE TRANSCRIPTIONAL REPRESSOR CZRA"/>
    <property type="match status" value="1"/>
</dbReference>
<dbReference type="InterPro" id="IPR036388">
    <property type="entry name" value="WH-like_DNA-bd_sf"/>
</dbReference>
<dbReference type="GO" id="GO:0003700">
    <property type="term" value="F:DNA-binding transcription factor activity"/>
    <property type="evidence" value="ECO:0007669"/>
    <property type="project" value="InterPro"/>
</dbReference>
<dbReference type="AlphaFoldDB" id="A0A5N6A4U4"/>
<dbReference type="EMBL" id="VDLY02000011">
    <property type="protein sequence ID" value="KAB8163817.1"/>
    <property type="molecule type" value="Genomic_DNA"/>
</dbReference>
<accession>A0A5N6A4U4</accession>
<dbReference type="InterPro" id="IPR001845">
    <property type="entry name" value="HTH_ArsR_DNA-bd_dom"/>
</dbReference>